<gene>
    <name evidence="2" type="ORF">SAMN04488244_105115</name>
</gene>
<dbReference type="EMBL" id="FNVG01000005">
    <property type="protein sequence ID" value="SEF93863.1"/>
    <property type="molecule type" value="Genomic_DNA"/>
</dbReference>
<feature type="domain" description="ABM" evidence="1">
    <location>
        <begin position="1"/>
        <end position="62"/>
    </location>
</feature>
<reference evidence="3" key="1">
    <citation type="submission" date="2016-10" db="EMBL/GenBank/DDBJ databases">
        <authorList>
            <person name="Varghese N."/>
            <person name="Submissions S."/>
        </authorList>
    </citation>
    <scope>NUCLEOTIDE SEQUENCE [LARGE SCALE GENOMIC DNA]</scope>
    <source>
        <strain evidence="3">CGMCC 1.7062</strain>
    </source>
</reference>
<protein>
    <submittedName>
        <fullName evidence="2">Antibiotic biosynthesis monooxygenase</fullName>
    </submittedName>
</protein>
<evidence type="ECO:0000313" key="3">
    <source>
        <dbReference type="Proteomes" id="UP000236721"/>
    </source>
</evidence>
<dbReference type="AlphaFoldDB" id="A0A1H5W3A2"/>
<name>A0A1H5W3A2_9VIBR</name>
<dbReference type="Proteomes" id="UP000236721">
    <property type="component" value="Unassembled WGS sequence"/>
</dbReference>
<dbReference type="GO" id="GO:0004497">
    <property type="term" value="F:monooxygenase activity"/>
    <property type="evidence" value="ECO:0007669"/>
    <property type="project" value="UniProtKB-KW"/>
</dbReference>
<evidence type="ECO:0000259" key="1">
    <source>
        <dbReference type="Pfam" id="PF03992"/>
    </source>
</evidence>
<proteinExistence type="predicted"/>
<dbReference type="InterPro" id="IPR011008">
    <property type="entry name" value="Dimeric_a/b-barrel"/>
</dbReference>
<sequence length="107" mass="12647">MFIAVYEFEIKDGCEDRFRKAWLQVTKSIYQHCGSFGSRLHYSDKPNVLVGYAQWPSREQWEKDNRLTDELYEVARKEMAECLVQSKTVYKLDVSDDYLQTTLAAQH</sequence>
<dbReference type="OrthoDB" id="6105906at2"/>
<evidence type="ECO:0000313" key="2">
    <source>
        <dbReference type="EMBL" id="SEF93863.1"/>
    </source>
</evidence>
<keyword evidence="2" id="KW-0503">Monooxygenase</keyword>
<dbReference type="InterPro" id="IPR007138">
    <property type="entry name" value="ABM_dom"/>
</dbReference>
<dbReference type="SUPFAM" id="SSF54909">
    <property type="entry name" value="Dimeric alpha+beta barrel"/>
    <property type="match status" value="1"/>
</dbReference>
<keyword evidence="2" id="KW-0560">Oxidoreductase</keyword>
<keyword evidence="3" id="KW-1185">Reference proteome</keyword>
<dbReference type="Pfam" id="PF03992">
    <property type="entry name" value="ABM"/>
    <property type="match status" value="1"/>
</dbReference>
<dbReference type="RefSeq" id="WP_103879621.1">
    <property type="nucleotide sequence ID" value="NZ_FNVG01000005.1"/>
</dbReference>
<accession>A0A1H5W3A2</accession>
<dbReference type="Gene3D" id="3.30.70.100">
    <property type="match status" value="1"/>
</dbReference>
<organism evidence="2 3">
    <name type="scientific">Vibrio hangzhouensis</name>
    <dbReference type="NCBI Taxonomy" id="462991"/>
    <lineage>
        <taxon>Bacteria</taxon>
        <taxon>Pseudomonadati</taxon>
        <taxon>Pseudomonadota</taxon>
        <taxon>Gammaproteobacteria</taxon>
        <taxon>Vibrionales</taxon>
        <taxon>Vibrionaceae</taxon>
        <taxon>Vibrio</taxon>
    </lineage>
</organism>